<evidence type="ECO:0000313" key="3">
    <source>
        <dbReference type="EMBL" id="CAC5373428.1"/>
    </source>
</evidence>
<feature type="compositionally biased region" description="Polar residues" evidence="1">
    <location>
        <begin position="169"/>
        <end position="178"/>
    </location>
</feature>
<keyword evidence="2" id="KW-1133">Transmembrane helix</keyword>
<protein>
    <submittedName>
        <fullName evidence="3">Uncharacterized protein</fullName>
    </submittedName>
</protein>
<organism evidence="3 4">
    <name type="scientific">Mytilus coruscus</name>
    <name type="common">Sea mussel</name>
    <dbReference type="NCBI Taxonomy" id="42192"/>
    <lineage>
        <taxon>Eukaryota</taxon>
        <taxon>Metazoa</taxon>
        <taxon>Spiralia</taxon>
        <taxon>Lophotrochozoa</taxon>
        <taxon>Mollusca</taxon>
        <taxon>Bivalvia</taxon>
        <taxon>Autobranchia</taxon>
        <taxon>Pteriomorphia</taxon>
        <taxon>Mytilida</taxon>
        <taxon>Mytiloidea</taxon>
        <taxon>Mytilidae</taxon>
        <taxon>Mytilinae</taxon>
        <taxon>Mytilus</taxon>
    </lineage>
</organism>
<reference evidence="3 4" key="1">
    <citation type="submission" date="2020-06" db="EMBL/GenBank/DDBJ databases">
        <authorList>
            <person name="Li R."/>
            <person name="Bekaert M."/>
        </authorList>
    </citation>
    <scope>NUCLEOTIDE SEQUENCE [LARGE SCALE GENOMIC DNA]</scope>
    <source>
        <strain evidence="4">wild</strain>
    </source>
</reference>
<gene>
    <name evidence="3" type="ORF">MCOR_11188</name>
</gene>
<feature type="region of interest" description="Disordered" evidence="1">
    <location>
        <begin position="155"/>
        <end position="178"/>
    </location>
</feature>
<proteinExistence type="predicted"/>
<dbReference type="OrthoDB" id="10468300at2759"/>
<accession>A0A6J8AWK2</accession>
<sequence>MRKLCSIKYTSSGTTEQVLLPNETFTSKETTVIKSETSNIKWKIYILCITTSFILTGLGHLFRTYRKRHALDFRIINEEVILKPLELTSYIDDIYDEVDDNTSTFVTTGSNVTSKTSNNETINFVFDDRQTNTADNEHDEAGYFDLYFAMKEDVNHQEENRGSQKESRSTNSSISNDVDQNITAYHKPYIQHQEYSQEDPHACEVTVTVHHCMERSSWSDEDGTRNVYSNVCLPFQKDRKMNKQANESHLSSDSNTVHDTTLPLFIPSTFRTCYLQDSTNKYAESEKTLDACSATEENKSIKKEMSKTF</sequence>
<dbReference type="EMBL" id="CACVKT020001889">
    <property type="protein sequence ID" value="CAC5373428.1"/>
    <property type="molecule type" value="Genomic_DNA"/>
</dbReference>
<evidence type="ECO:0000313" key="4">
    <source>
        <dbReference type="Proteomes" id="UP000507470"/>
    </source>
</evidence>
<evidence type="ECO:0000256" key="1">
    <source>
        <dbReference type="SAM" id="MobiDB-lite"/>
    </source>
</evidence>
<name>A0A6J8AWK2_MYTCO</name>
<feature type="compositionally biased region" description="Basic and acidic residues" evidence="1">
    <location>
        <begin position="155"/>
        <end position="168"/>
    </location>
</feature>
<keyword evidence="2" id="KW-0472">Membrane</keyword>
<keyword evidence="4" id="KW-1185">Reference proteome</keyword>
<feature type="transmembrane region" description="Helical" evidence="2">
    <location>
        <begin position="44"/>
        <end position="62"/>
    </location>
</feature>
<dbReference type="AlphaFoldDB" id="A0A6J8AWK2"/>
<evidence type="ECO:0000256" key="2">
    <source>
        <dbReference type="SAM" id="Phobius"/>
    </source>
</evidence>
<dbReference type="Proteomes" id="UP000507470">
    <property type="component" value="Unassembled WGS sequence"/>
</dbReference>
<keyword evidence="2" id="KW-0812">Transmembrane</keyword>